<dbReference type="GO" id="GO:0016491">
    <property type="term" value="F:oxidoreductase activity"/>
    <property type="evidence" value="ECO:0007669"/>
    <property type="project" value="UniProtKB-KW"/>
</dbReference>
<dbReference type="GO" id="GO:0046872">
    <property type="term" value="F:metal ion binding"/>
    <property type="evidence" value="ECO:0007669"/>
    <property type="project" value="UniProtKB-KW"/>
</dbReference>
<dbReference type="PROSITE" id="PS00197">
    <property type="entry name" value="2FE2S_FER_1"/>
    <property type="match status" value="1"/>
</dbReference>
<gene>
    <name evidence="12" type="ORF">M992_1336</name>
</gene>
<proteinExistence type="inferred from homology"/>
<dbReference type="InterPro" id="IPR036010">
    <property type="entry name" value="2Fe-2S_ferredoxin-like_sf"/>
</dbReference>
<dbReference type="Proteomes" id="UP000053226">
    <property type="component" value="Unassembled WGS sequence"/>
</dbReference>
<dbReference type="InterPro" id="IPR001041">
    <property type="entry name" value="2Fe-2S_ferredoxin-type"/>
</dbReference>
<evidence type="ECO:0000256" key="1">
    <source>
        <dbReference type="ARBA" id="ARBA00001974"/>
    </source>
</evidence>
<keyword evidence="3" id="KW-0001">2Fe-2S</keyword>
<organism evidence="12 13">
    <name type="scientific">Moellerella wisconsensis ATCC 35017</name>
    <dbReference type="NCBI Taxonomy" id="1354267"/>
    <lineage>
        <taxon>Bacteria</taxon>
        <taxon>Pseudomonadati</taxon>
        <taxon>Pseudomonadota</taxon>
        <taxon>Gammaproteobacteria</taxon>
        <taxon>Enterobacterales</taxon>
        <taxon>Morganellaceae</taxon>
        <taxon>Moellerella</taxon>
    </lineage>
</organism>
<dbReference type="InterPro" id="IPR017938">
    <property type="entry name" value="Riboflavin_synthase-like_b-brl"/>
</dbReference>
<dbReference type="PROSITE" id="PS51085">
    <property type="entry name" value="2FE2S_FER_2"/>
    <property type="match status" value="1"/>
</dbReference>
<dbReference type="Pfam" id="PF00970">
    <property type="entry name" value="FAD_binding_6"/>
    <property type="match status" value="1"/>
</dbReference>
<evidence type="ECO:0000256" key="9">
    <source>
        <dbReference type="ARBA" id="ARBA00061434"/>
    </source>
</evidence>
<dbReference type="RefSeq" id="WP_053907846.1">
    <property type="nucleotide sequence ID" value="NZ_CAWMUS010000014.1"/>
</dbReference>
<evidence type="ECO:0000313" key="13">
    <source>
        <dbReference type="Proteomes" id="UP000053226"/>
    </source>
</evidence>
<dbReference type="PANTHER" id="PTHR47354:SF6">
    <property type="entry name" value="NADH OXIDOREDUCTASE HCR"/>
    <property type="match status" value="1"/>
</dbReference>
<dbReference type="InterPro" id="IPR012675">
    <property type="entry name" value="Beta-grasp_dom_sf"/>
</dbReference>
<dbReference type="Pfam" id="PF00111">
    <property type="entry name" value="Fer2"/>
    <property type="match status" value="1"/>
</dbReference>
<dbReference type="SUPFAM" id="SSF52343">
    <property type="entry name" value="Ferredoxin reductase-like, C-terminal NADP-linked domain"/>
    <property type="match status" value="1"/>
</dbReference>
<dbReference type="NCBIfam" id="NF007964">
    <property type="entry name" value="PRK10684.1"/>
    <property type="match status" value="1"/>
</dbReference>
<dbReference type="EC" id="1.-.-.-" evidence="12"/>
<dbReference type="GO" id="GO:0051537">
    <property type="term" value="F:2 iron, 2 sulfur cluster binding"/>
    <property type="evidence" value="ECO:0007669"/>
    <property type="project" value="UniProtKB-KW"/>
</dbReference>
<evidence type="ECO:0000256" key="7">
    <source>
        <dbReference type="ARBA" id="ARBA00023004"/>
    </source>
</evidence>
<name>A0A0N1KIX1_9GAMM</name>
<keyword evidence="2" id="KW-0285">Flavoprotein</keyword>
<evidence type="ECO:0000256" key="4">
    <source>
        <dbReference type="ARBA" id="ARBA00022723"/>
    </source>
</evidence>
<dbReference type="InterPro" id="IPR008333">
    <property type="entry name" value="Cbr1-like_FAD-bd_dom"/>
</dbReference>
<evidence type="ECO:0000256" key="3">
    <source>
        <dbReference type="ARBA" id="ARBA00022714"/>
    </source>
</evidence>
<feature type="domain" description="2Fe-2S ferredoxin-type" evidence="10">
    <location>
        <begin position="265"/>
        <end position="350"/>
    </location>
</feature>
<keyword evidence="8" id="KW-0411">Iron-sulfur</keyword>
<dbReference type="Pfam" id="PF00175">
    <property type="entry name" value="NAD_binding_1"/>
    <property type="match status" value="1"/>
</dbReference>
<dbReference type="InterPro" id="IPR017927">
    <property type="entry name" value="FAD-bd_FR_type"/>
</dbReference>
<evidence type="ECO:0000259" key="11">
    <source>
        <dbReference type="PROSITE" id="PS51384"/>
    </source>
</evidence>
<dbReference type="PANTHER" id="PTHR47354">
    <property type="entry name" value="NADH OXIDOREDUCTASE HCR"/>
    <property type="match status" value="1"/>
</dbReference>
<dbReference type="Gene3D" id="3.40.50.80">
    <property type="entry name" value="Nucleotide-binding domain of ferredoxin-NADP reductase (FNR) module"/>
    <property type="match status" value="1"/>
</dbReference>
<accession>A0A0N1KIX1</accession>
<comment type="similarity">
    <text evidence="9">In the N-terminal section; belongs to the FAD-binding oxidoreductase type 6 family.</text>
</comment>
<keyword evidence="6 12" id="KW-0560">Oxidoreductase</keyword>
<comment type="caution">
    <text evidence="12">The sequence shown here is derived from an EMBL/GenBank/DDBJ whole genome shotgun (WGS) entry which is preliminary data.</text>
</comment>
<dbReference type="SUPFAM" id="SSF54292">
    <property type="entry name" value="2Fe-2S ferredoxin-like"/>
    <property type="match status" value="1"/>
</dbReference>
<keyword evidence="7" id="KW-0408">Iron</keyword>
<dbReference type="PROSITE" id="PS51384">
    <property type="entry name" value="FAD_FR"/>
    <property type="match status" value="1"/>
</dbReference>
<protein>
    <submittedName>
        <fullName evidence="12">NADH oxidoreductase</fullName>
        <ecNumber evidence="12">1.-.-.-</ecNumber>
    </submittedName>
</protein>
<keyword evidence="4" id="KW-0479">Metal-binding</keyword>
<dbReference type="Gene3D" id="2.40.30.10">
    <property type="entry name" value="Translation factors"/>
    <property type="match status" value="1"/>
</dbReference>
<evidence type="ECO:0000259" key="10">
    <source>
        <dbReference type="PROSITE" id="PS51085"/>
    </source>
</evidence>
<evidence type="ECO:0000256" key="2">
    <source>
        <dbReference type="ARBA" id="ARBA00022630"/>
    </source>
</evidence>
<dbReference type="SUPFAM" id="SSF63380">
    <property type="entry name" value="Riboflavin synthase domain-like"/>
    <property type="match status" value="1"/>
</dbReference>
<dbReference type="InterPro" id="IPR001433">
    <property type="entry name" value="OxRdtase_FAD/NAD-bd"/>
</dbReference>
<evidence type="ECO:0000256" key="6">
    <source>
        <dbReference type="ARBA" id="ARBA00023002"/>
    </source>
</evidence>
<evidence type="ECO:0000256" key="5">
    <source>
        <dbReference type="ARBA" id="ARBA00022827"/>
    </source>
</evidence>
<dbReference type="EMBL" id="LGAA01000014">
    <property type="protein sequence ID" value="KPD03204.1"/>
    <property type="molecule type" value="Genomic_DNA"/>
</dbReference>
<keyword evidence="13" id="KW-1185">Reference proteome</keyword>
<dbReference type="InterPro" id="IPR050415">
    <property type="entry name" value="MRET"/>
</dbReference>
<dbReference type="OrthoDB" id="9796486at2"/>
<keyword evidence="5" id="KW-0274">FAD</keyword>
<evidence type="ECO:0000313" key="12">
    <source>
        <dbReference type="EMBL" id="KPD03204.1"/>
    </source>
</evidence>
<dbReference type="AlphaFoldDB" id="A0A0N1KIX1"/>
<dbReference type="InterPro" id="IPR039261">
    <property type="entry name" value="FNR_nucleotide-bd"/>
</dbReference>
<dbReference type="InterPro" id="IPR006058">
    <property type="entry name" value="2Fe2S_fd_BS"/>
</dbReference>
<comment type="cofactor">
    <cofactor evidence="1">
        <name>FAD</name>
        <dbReference type="ChEBI" id="CHEBI:57692"/>
    </cofactor>
</comment>
<dbReference type="CDD" id="cd00207">
    <property type="entry name" value="fer2"/>
    <property type="match status" value="1"/>
</dbReference>
<dbReference type="PRINTS" id="PR00406">
    <property type="entry name" value="CYTB5RDTASE"/>
</dbReference>
<feature type="domain" description="FAD-binding FR-type" evidence="11">
    <location>
        <begin position="7"/>
        <end position="107"/>
    </location>
</feature>
<sequence length="350" mass="38765">MTMPTTLCPNRMQVHSVYQETPDVWTINLINHDFYTYDPGQFALVSIENSGDTLRAYTLSSSPGLSPFITITVRRLDNGMGSNWLTQSVKPGDYLWLSDAQGEFSCANIAHDNYLMLAAGCGVTPIMSMVRWLLANKPSANIKVLFNVRDEQQVIFSREWQYLLGQYPQQLQLCIMQESPDQGEITQGRLTQQKLAALVPDIQSRVVMTCGPAAYMQNVQNFATELGVDAANFFMERFSTEPLLSETTLTEYKPSDAGKSAENTQTVMLKVRHQLTDYSVPVGMSLLAAMELNKLPVVAACRAGVCGSCKTQVITGDYTQSSQMTLTAEEIEQGYVLACSCQLRGNIEIA</sequence>
<evidence type="ECO:0000256" key="8">
    <source>
        <dbReference type="ARBA" id="ARBA00023014"/>
    </source>
</evidence>
<dbReference type="CDD" id="cd06215">
    <property type="entry name" value="FNR_iron_sulfur_binding_1"/>
    <property type="match status" value="1"/>
</dbReference>
<reference evidence="12 13" key="1">
    <citation type="submission" date="2015-07" db="EMBL/GenBank/DDBJ databases">
        <title>ATOL: Assembling a taxonomically balanced genome-scale reconstruction of the evolutionary history of the Enterobacteriaceae.</title>
        <authorList>
            <person name="Plunkett G.III."/>
            <person name="Neeno-Eckwall E.C."/>
            <person name="Glasner J.D."/>
            <person name="Perna N.T."/>
        </authorList>
    </citation>
    <scope>NUCLEOTIDE SEQUENCE [LARGE SCALE GENOMIC DNA]</scope>
    <source>
        <strain evidence="12 13">ATCC 35017</strain>
    </source>
</reference>
<dbReference type="Gene3D" id="3.10.20.30">
    <property type="match status" value="1"/>
</dbReference>